<comment type="caution">
    <text evidence="2">The sequence shown here is derived from an EMBL/GenBank/DDBJ whole genome shotgun (WGS) entry which is preliminary data.</text>
</comment>
<evidence type="ECO:0000313" key="2">
    <source>
        <dbReference type="EMBL" id="GFQ72063.1"/>
    </source>
</evidence>
<dbReference type="OrthoDB" id="10269567at2759"/>
<evidence type="ECO:0000313" key="3">
    <source>
        <dbReference type="Proteomes" id="UP000887116"/>
    </source>
</evidence>
<dbReference type="Proteomes" id="UP000887116">
    <property type="component" value="Unassembled WGS sequence"/>
</dbReference>
<evidence type="ECO:0000256" key="1">
    <source>
        <dbReference type="SAM" id="MobiDB-lite"/>
    </source>
</evidence>
<feature type="region of interest" description="Disordered" evidence="1">
    <location>
        <begin position="1"/>
        <end position="36"/>
    </location>
</feature>
<accession>A0A8X6KHH4</accession>
<proteinExistence type="predicted"/>
<protein>
    <submittedName>
        <fullName evidence="2">Uncharacterized protein</fullName>
    </submittedName>
</protein>
<name>A0A8X6KHH4_TRICU</name>
<organism evidence="2 3">
    <name type="scientific">Trichonephila clavata</name>
    <name type="common">Joro spider</name>
    <name type="synonym">Nephila clavata</name>
    <dbReference type="NCBI Taxonomy" id="2740835"/>
    <lineage>
        <taxon>Eukaryota</taxon>
        <taxon>Metazoa</taxon>
        <taxon>Ecdysozoa</taxon>
        <taxon>Arthropoda</taxon>
        <taxon>Chelicerata</taxon>
        <taxon>Arachnida</taxon>
        <taxon>Araneae</taxon>
        <taxon>Araneomorphae</taxon>
        <taxon>Entelegynae</taxon>
        <taxon>Araneoidea</taxon>
        <taxon>Nephilidae</taxon>
        <taxon>Trichonephila</taxon>
    </lineage>
</organism>
<feature type="region of interest" description="Disordered" evidence="1">
    <location>
        <begin position="55"/>
        <end position="75"/>
    </location>
</feature>
<reference evidence="2" key="1">
    <citation type="submission" date="2020-07" db="EMBL/GenBank/DDBJ databases">
        <title>Multicomponent nature underlies the extraordinary mechanical properties of spider dragline silk.</title>
        <authorList>
            <person name="Kono N."/>
            <person name="Nakamura H."/>
            <person name="Mori M."/>
            <person name="Yoshida Y."/>
            <person name="Ohtoshi R."/>
            <person name="Malay A.D."/>
            <person name="Moran D.A.P."/>
            <person name="Tomita M."/>
            <person name="Numata K."/>
            <person name="Arakawa K."/>
        </authorList>
    </citation>
    <scope>NUCLEOTIDE SEQUENCE</scope>
</reference>
<feature type="compositionally biased region" description="Polar residues" evidence="1">
    <location>
        <begin position="12"/>
        <end position="23"/>
    </location>
</feature>
<dbReference type="AlphaFoldDB" id="A0A8X6KHH4"/>
<keyword evidence="3" id="KW-1185">Reference proteome</keyword>
<dbReference type="EMBL" id="BMAO01001276">
    <property type="protein sequence ID" value="GFQ72063.1"/>
    <property type="molecule type" value="Genomic_DNA"/>
</dbReference>
<gene>
    <name evidence="2" type="ORF">TNCT_123831</name>
</gene>
<sequence length="75" mass="8261">MIIEPKAWPENAQRTRNSKTPRGSKSFDPSDAPCNNNSHVTAAATLFWWKKIKEKKPRGAPPPFAEGSTLALTPS</sequence>